<dbReference type="InterPro" id="IPR036770">
    <property type="entry name" value="Ankyrin_rpt-contain_sf"/>
</dbReference>
<dbReference type="SUPFAM" id="SSF48403">
    <property type="entry name" value="Ankyrin repeat"/>
    <property type="match status" value="1"/>
</dbReference>
<feature type="repeat" description="ANK" evidence="3">
    <location>
        <begin position="165"/>
        <end position="197"/>
    </location>
</feature>
<dbReference type="Pfam" id="PF13637">
    <property type="entry name" value="Ank_4"/>
    <property type="match status" value="1"/>
</dbReference>
<evidence type="ECO:0000313" key="5">
    <source>
        <dbReference type="Proteomes" id="UP000077266"/>
    </source>
</evidence>
<dbReference type="InParanoid" id="A0A165QF90"/>
<protein>
    <submittedName>
        <fullName evidence="4">Ankyrin</fullName>
    </submittedName>
</protein>
<evidence type="ECO:0000256" key="1">
    <source>
        <dbReference type="ARBA" id="ARBA00022737"/>
    </source>
</evidence>
<evidence type="ECO:0000256" key="3">
    <source>
        <dbReference type="PROSITE-ProRule" id="PRU00023"/>
    </source>
</evidence>
<dbReference type="PRINTS" id="PR01415">
    <property type="entry name" value="ANKYRIN"/>
</dbReference>
<keyword evidence="2 3" id="KW-0040">ANK repeat</keyword>
<sequence length="229" mass="24585">QLYLVRSLIEQDRTLLNAVDDDGRTALHWAALSNEAVDIVKYLLETGAEVDKPDPNGWTALHIAASAGNDATVMALLEGGADPKRGNDKGLTALHYAASKSRIEIGKILISRGADINARDRANQLPLHRAATTGSEGFIKLLLKPPQADESKPLPKPRLNTADRTGNTPLHLALESGHAAAAVLLIEAGADRSRVNLDDQMPEQLEGVGGQEQKRVRAYIVDRCGKAPE</sequence>
<dbReference type="PROSITE" id="PS50088">
    <property type="entry name" value="ANK_REPEAT"/>
    <property type="match status" value="4"/>
</dbReference>
<dbReference type="PANTHER" id="PTHR24189">
    <property type="entry name" value="MYOTROPHIN"/>
    <property type="match status" value="1"/>
</dbReference>
<feature type="repeat" description="ANK" evidence="3">
    <location>
        <begin position="89"/>
        <end position="121"/>
    </location>
</feature>
<keyword evidence="5" id="KW-1185">Reference proteome</keyword>
<dbReference type="InterPro" id="IPR002110">
    <property type="entry name" value="Ankyrin_rpt"/>
</dbReference>
<dbReference type="PANTHER" id="PTHR24189:SF50">
    <property type="entry name" value="ANKYRIN REPEAT AND SOCS BOX PROTEIN 2"/>
    <property type="match status" value="1"/>
</dbReference>
<dbReference type="EMBL" id="KV425883">
    <property type="protein sequence ID" value="KZW03526.1"/>
    <property type="molecule type" value="Genomic_DNA"/>
</dbReference>
<dbReference type="OrthoDB" id="539213at2759"/>
<feature type="repeat" description="ANK" evidence="3">
    <location>
        <begin position="22"/>
        <end position="55"/>
    </location>
</feature>
<dbReference type="Pfam" id="PF12796">
    <property type="entry name" value="Ank_2"/>
    <property type="match status" value="2"/>
</dbReference>
<proteinExistence type="predicted"/>
<feature type="repeat" description="ANK" evidence="3">
    <location>
        <begin position="56"/>
        <end position="88"/>
    </location>
</feature>
<dbReference type="InterPro" id="IPR050745">
    <property type="entry name" value="Multifunctional_regulatory"/>
</dbReference>
<reference evidence="4 5" key="1">
    <citation type="journal article" date="2016" name="Mol. Biol. Evol.">
        <title>Comparative Genomics of Early-Diverging Mushroom-Forming Fungi Provides Insights into the Origins of Lignocellulose Decay Capabilities.</title>
        <authorList>
            <person name="Nagy L.G."/>
            <person name="Riley R."/>
            <person name="Tritt A."/>
            <person name="Adam C."/>
            <person name="Daum C."/>
            <person name="Floudas D."/>
            <person name="Sun H."/>
            <person name="Yadav J.S."/>
            <person name="Pangilinan J."/>
            <person name="Larsson K.H."/>
            <person name="Matsuura K."/>
            <person name="Barry K."/>
            <person name="Labutti K."/>
            <person name="Kuo R."/>
            <person name="Ohm R.A."/>
            <person name="Bhattacharya S.S."/>
            <person name="Shirouzu T."/>
            <person name="Yoshinaga Y."/>
            <person name="Martin F.M."/>
            <person name="Grigoriev I.V."/>
            <person name="Hibbett D.S."/>
        </authorList>
    </citation>
    <scope>NUCLEOTIDE SEQUENCE [LARGE SCALE GENOMIC DNA]</scope>
    <source>
        <strain evidence="4 5">HHB12029</strain>
    </source>
</reference>
<gene>
    <name evidence="4" type="ORF">EXIGLDRAFT_585376</name>
</gene>
<dbReference type="Gene3D" id="1.25.40.20">
    <property type="entry name" value="Ankyrin repeat-containing domain"/>
    <property type="match status" value="2"/>
</dbReference>
<dbReference type="PROSITE" id="PS50297">
    <property type="entry name" value="ANK_REP_REGION"/>
    <property type="match status" value="4"/>
</dbReference>
<keyword evidence="1" id="KW-0677">Repeat</keyword>
<dbReference type="AlphaFoldDB" id="A0A165QF90"/>
<name>A0A165QF90_EXIGL</name>
<dbReference type="Proteomes" id="UP000077266">
    <property type="component" value="Unassembled WGS sequence"/>
</dbReference>
<organism evidence="4 5">
    <name type="scientific">Exidia glandulosa HHB12029</name>
    <dbReference type="NCBI Taxonomy" id="1314781"/>
    <lineage>
        <taxon>Eukaryota</taxon>
        <taxon>Fungi</taxon>
        <taxon>Dikarya</taxon>
        <taxon>Basidiomycota</taxon>
        <taxon>Agaricomycotina</taxon>
        <taxon>Agaricomycetes</taxon>
        <taxon>Auriculariales</taxon>
        <taxon>Exidiaceae</taxon>
        <taxon>Exidia</taxon>
    </lineage>
</organism>
<dbReference type="SMART" id="SM00248">
    <property type="entry name" value="ANK"/>
    <property type="match status" value="5"/>
</dbReference>
<dbReference type="STRING" id="1314781.A0A165QF90"/>
<evidence type="ECO:0000256" key="2">
    <source>
        <dbReference type="ARBA" id="ARBA00023043"/>
    </source>
</evidence>
<accession>A0A165QF90</accession>
<evidence type="ECO:0000313" key="4">
    <source>
        <dbReference type="EMBL" id="KZW03526.1"/>
    </source>
</evidence>
<feature type="non-terminal residue" evidence="4">
    <location>
        <position position="229"/>
    </location>
</feature>
<feature type="non-terminal residue" evidence="4">
    <location>
        <position position="1"/>
    </location>
</feature>